<reference evidence="12" key="1">
    <citation type="submission" date="2021-11" db="EMBL/GenBank/DDBJ databases">
        <title>Description of novel Chryseobacterium species.</title>
        <authorList>
            <person name="Saticioglu I.B."/>
            <person name="Ay H."/>
            <person name="Altun S."/>
            <person name="Duman M."/>
        </authorList>
    </citation>
    <scope>NUCLEOTIDE SEQUENCE</scope>
    <source>
        <strain evidence="12">C-39</strain>
    </source>
</reference>
<dbReference type="Gene3D" id="3.90.70.10">
    <property type="entry name" value="Cysteine proteinases"/>
    <property type="match status" value="1"/>
</dbReference>
<keyword evidence="6" id="KW-0560">Oxidoreductase</keyword>
<dbReference type="CDD" id="cd12921">
    <property type="entry name" value="VKOR_4"/>
    <property type="match status" value="1"/>
</dbReference>
<dbReference type="InterPro" id="IPR012932">
    <property type="entry name" value="VKOR"/>
</dbReference>
<comment type="similarity">
    <text evidence="2">Belongs to the VKOR family.</text>
</comment>
<dbReference type="Pfam" id="PF03412">
    <property type="entry name" value="Peptidase_C39"/>
    <property type="match status" value="1"/>
</dbReference>
<dbReference type="InterPro" id="IPR036249">
    <property type="entry name" value="Thioredoxin-like_sf"/>
</dbReference>
<evidence type="ECO:0000256" key="1">
    <source>
        <dbReference type="ARBA" id="ARBA00004141"/>
    </source>
</evidence>
<dbReference type="GO" id="GO:0016491">
    <property type="term" value="F:oxidoreductase activity"/>
    <property type="evidence" value="ECO:0007669"/>
    <property type="project" value="UniProtKB-KW"/>
</dbReference>
<dbReference type="SUPFAM" id="SSF52833">
    <property type="entry name" value="Thioredoxin-like"/>
    <property type="match status" value="1"/>
</dbReference>
<evidence type="ECO:0000256" key="2">
    <source>
        <dbReference type="ARBA" id="ARBA00006214"/>
    </source>
</evidence>
<evidence type="ECO:0000256" key="5">
    <source>
        <dbReference type="ARBA" id="ARBA00022989"/>
    </source>
</evidence>
<feature type="domain" description="Peptidase C39" evidence="11">
    <location>
        <begin position="36"/>
        <end position="156"/>
    </location>
</feature>
<keyword evidence="4" id="KW-0874">Quinone</keyword>
<dbReference type="AlphaFoldDB" id="A0A9Q3UTD3"/>
<evidence type="ECO:0000259" key="11">
    <source>
        <dbReference type="PROSITE" id="PS50990"/>
    </source>
</evidence>
<evidence type="ECO:0000256" key="4">
    <source>
        <dbReference type="ARBA" id="ARBA00022719"/>
    </source>
</evidence>
<dbReference type="Gene3D" id="1.20.1440.130">
    <property type="entry name" value="VKOR domain"/>
    <property type="match status" value="1"/>
</dbReference>
<dbReference type="GO" id="GO:0006508">
    <property type="term" value="P:proteolysis"/>
    <property type="evidence" value="ECO:0007669"/>
    <property type="project" value="InterPro"/>
</dbReference>
<evidence type="ECO:0000313" key="12">
    <source>
        <dbReference type="EMBL" id="MCC9033121.1"/>
    </source>
</evidence>
<feature type="transmembrane region" description="Helical" evidence="10">
    <location>
        <begin position="185"/>
        <end position="202"/>
    </location>
</feature>
<feature type="transmembrane region" description="Helical" evidence="10">
    <location>
        <begin position="268"/>
        <end position="286"/>
    </location>
</feature>
<evidence type="ECO:0000256" key="10">
    <source>
        <dbReference type="SAM" id="Phobius"/>
    </source>
</evidence>
<evidence type="ECO:0000256" key="7">
    <source>
        <dbReference type="ARBA" id="ARBA00023136"/>
    </source>
</evidence>
<keyword evidence="3 10" id="KW-0812">Transmembrane</keyword>
<comment type="caution">
    <text evidence="12">The sequence shown here is derived from an EMBL/GenBank/DDBJ whole genome shotgun (WGS) entry which is preliminary data.</text>
</comment>
<dbReference type="GO" id="GO:0048038">
    <property type="term" value="F:quinone binding"/>
    <property type="evidence" value="ECO:0007669"/>
    <property type="project" value="UniProtKB-KW"/>
</dbReference>
<dbReference type="GO" id="GO:0016020">
    <property type="term" value="C:membrane"/>
    <property type="evidence" value="ECO:0007669"/>
    <property type="project" value="UniProtKB-SubCell"/>
</dbReference>
<dbReference type="InterPro" id="IPR038354">
    <property type="entry name" value="VKOR_sf"/>
</dbReference>
<gene>
    <name evidence="12" type="ORF">LNP80_02470</name>
</gene>
<dbReference type="GO" id="GO:0008233">
    <property type="term" value="F:peptidase activity"/>
    <property type="evidence" value="ECO:0007669"/>
    <property type="project" value="InterPro"/>
</dbReference>
<dbReference type="InterPro" id="IPR012336">
    <property type="entry name" value="Thioredoxin-like_fold"/>
</dbReference>
<feature type="transmembrane region" description="Helical" evidence="10">
    <location>
        <begin position="354"/>
        <end position="379"/>
    </location>
</feature>
<keyword evidence="5 10" id="KW-1133">Transmembrane helix</keyword>
<proteinExistence type="inferred from homology"/>
<dbReference type="InterPro" id="IPR005074">
    <property type="entry name" value="Peptidase_C39"/>
</dbReference>
<accession>A0A9Q3UTD3</accession>
<dbReference type="GO" id="GO:0005524">
    <property type="term" value="F:ATP binding"/>
    <property type="evidence" value="ECO:0007669"/>
    <property type="project" value="InterPro"/>
</dbReference>
<protein>
    <submittedName>
        <fullName evidence="12">Cysteine peptidase family C39 domain-containing protein</fullName>
    </submittedName>
</protein>
<keyword evidence="7 10" id="KW-0472">Membrane</keyword>
<name>A0A9Q3UTD3_9FLAO</name>
<dbReference type="RefSeq" id="WP_191181460.1">
    <property type="nucleotide sequence ID" value="NZ_JACXXP010000052.1"/>
</dbReference>
<dbReference type="Pfam" id="PF13462">
    <property type="entry name" value="Thioredoxin_4"/>
    <property type="match status" value="1"/>
</dbReference>
<evidence type="ECO:0000256" key="3">
    <source>
        <dbReference type="ARBA" id="ARBA00022692"/>
    </source>
</evidence>
<evidence type="ECO:0000313" key="13">
    <source>
        <dbReference type="Proteomes" id="UP001107960"/>
    </source>
</evidence>
<dbReference type="Proteomes" id="UP001107960">
    <property type="component" value="Unassembled WGS sequence"/>
</dbReference>
<dbReference type="Gene3D" id="3.40.30.10">
    <property type="entry name" value="Glutaredoxin"/>
    <property type="match status" value="1"/>
</dbReference>
<evidence type="ECO:0000256" key="8">
    <source>
        <dbReference type="ARBA" id="ARBA00023157"/>
    </source>
</evidence>
<keyword evidence="9" id="KW-0676">Redox-active center</keyword>
<evidence type="ECO:0000256" key="9">
    <source>
        <dbReference type="ARBA" id="ARBA00023284"/>
    </source>
</evidence>
<feature type="transmembrane region" description="Helical" evidence="10">
    <location>
        <begin position="323"/>
        <end position="348"/>
    </location>
</feature>
<sequence length="566" mass="65966">MNIFLFLSLKNKNFFIFAFQKNTKPLKLNEFPSFKQSNLIDSGLVCLRILAKYHGKAFSMKYLQDKFHNIDERNSLKGIVDACEQLGLKNLPIKISFQDLAEKIPMPCIINWSSSYFVVIYKIENNIVYLSDPQLGLVQYGKEEFIYSWTNNDGKGVVLVIETTDDFYKSNEAVSKNRIKKSRKLLFIALTLLIALLAYRQFLTDFSIFQIVYSLLSFTGLLTSLLILQESLGVNNGLASKVCGNSEMDVNECQKVILDKSSFIYKNYTLGDLSLIFFTTIFFLSVFSTINLSYFIIVSLFSIPIIAYTFFYQMFKIKQWCRLCLLVSFTLVCIITNTMFAFISFNIFELLNPTIFFILSLFFFSIIWISLRPFIYGYFKFKKKIKKDKNFKKNYVVFSSLINSTTEIDSNSLENLTKIEIGEVNAKSELTLFLSPKCVHCYKVFKEAFKLYEKNKGRIKLSIYLNVNLNNENNTHRIIAKIFMQTYINDGGEIALNLLKRWFIDETDLEAFVKEYNVQINEEAINSIKSHYNWCNENGFDYSPVKLFNRKVLPDEYQIKKLKYII</sequence>
<feature type="transmembrane region" description="Helical" evidence="10">
    <location>
        <begin position="208"/>
        <end position="228"/>
    </location>
</feature>
<dbReference type="EMBL" id="JAJJML010000001">
    <property type="protein sequence ID" value="MCC9033121.1"/>
    <property type="molecule type" value="Genomic_DNA"/>
</dbReference>
<dbReference type="PROSITE" id="PS50990">
    <property type="entry name" value="PEPTIDASE_C39"/>
    <property type="match status" value="1"/>
</dbReference>
<feature type="transmembrane region" description="Helical" evidence="10">
    <location>
        <begin position="292"/>
        <end position="311"/>
    </location>
</feature>
<comment type="subcellular location">
    <subcellularLocation>
        <location evidence="1">Membrane</location>
        <topology evidence="1">Multi-pass membrane protein</topology>
    </subcellularLocation>
</comment>
<evidence type="ECO:0000256" key="6">
    <source>
        <dbReference type="ARBA" id="ARBA00023002"/>
    </source>
</evidence>
<organism evidence="12 13">
    <name type="scientific">Chryseobacterium muglaense</name>
    <dbReference type="NCBI Taxonomy" id="2893752"/>
    <lineage>
        <taxon>Bacteria</taxon>
        <taxon>Pseudomonadati</taxon>
        <taxon>Bacteroidota</taxon>
        <taxon>Flavobacteriia</taxon>
        <taxon>Flavobacteriales</taxon>
        <taxon>Weeksellaceae</taxon>
        <taxon>Chryseobacterium group</taxon>
        <taxon>Chryseobacterium</taxon>
    </lineage>
</organism>
<keyword evidence="8" id="KW-1015">Disulfide bond</keyword>
<dbReference type="Pfam" id="PF07884">
    <property type="entry name" value="VKOR"/>
    <property type="match status" value="1"/>
</dbReference>